<comment type="similarity">
    <text evidence="1">Belongs to the PP1 inhibitor family.</text>
</comment>
<evidence type="ECO:0000256" key="3">
    <source>
        <dbReference type="ARBA" id="ARBA00023272"/>
    </source>
</evidence>
<proteinExistence type="inferred from homology"/>
<dbReference type="WBParaSite" id="SMUV_0000106101-mRNA-1">
    <property type="protein sequence ID" value="SMUV_0000106101-mRNA-1"/>
    <property type="gene ID" value="SMUV_0000106101"/>
</dbReference>
<dbReference type="Proteomes" id="UP000046393">
    <property type="component" value="Unplaced"/>
</dbReference>
<evidence type="ECO:0000313" key="4">
    <source>
        <dbReference type="Proteomes" id="UP000046393"/>
    </source>
</evidence>
<dbReference type="Pfam" id="PF05361">
    <property type="entry name" value="PP1_inhibitor"/>
    <property type="match status" value="1"/>
</dbReference>
<evidence type="ECO:0000313" key="5">
    <source>
        <dbReference type="WBParaSite" id="SMUV_0000106101-mRNA-1"/>
    </source>
</evidence>
<keyword evidence="4" id="KW-1185">Reference proteome</keyword>
<keyword evidence="2" id="KW-0597">Phosphoprotein</keyword>
<evidence type="ECO:0000256" key="2">
    <source>
        <dbReference type="ARBA" id="ARBA00022553"/>
    </source>
</evidence>
<dbReference type="STRING" id="451379.A0A0N5AA94"/>
<dbReference type="GO" id="GO:0004865">
    <property type="term" value="F:protein serine/threonine phosphatase inhibitor activity"/>
    <property type="evidence" value="ECO:0007669"/>
    <property type="project" value="TreeGrafter"/>
</dbReference>
<evidence type="ECO:0000256" key="1">
    <source>
        <dbReference type="ARBA" id="ARBA00005483"/>
    </source>
</evidence>
<keyword evidence="3" id="KW-0650">Protein phosphatase inhibitor</keyword>
<dbReference type="InterPro" id="IPR036658">
    <property type="entry name" value="CPI-17_sf"/>
</dbReference>
<sequence>MKYGKHQMMLIRKRMSVENWLDEQLAELYNGDTDIEIDVDKVLDLETIPERRRLVLDLIQQTNCPASADRIHSFLDEMMEKLNTL</sequence>
<dbReference type="AlphaFoldDB" id="A0A0N5AA94"/>
<protein>
    <submittedName>
        <fullName evidence="5">CARD domain-containing protein</fullName>
    </submittedName>
</protein>
<accession>A0A0N5AA94</accession>
<organism evidence="4 5">
    <name type="scientific">Syphacia muris</name>
    <dbReference type="NCBI Taxonomy" id="451379"/>
    <lineage>
        <taxon>Eukaryota</taxon>
        <taxon>Metazoa</taxon>
        <taxon>Ecdysozoa</taxon>
        <taxon>Nematoda</taxon>
        <taxon>Chromadorea</taxon>
        <taxon>Rhabditida</taxon>
        <taxon>Spirurina</taxon>
        <taxon>Oxyuridomorpha</taxon>
        <taxon>Oxyuroidea</taxon>
        <taxon>Oxyuridae</taxon>
        <taxon>Syphacia</taxon>
    </lineage>
</organism>
<dbReference type="PANTHER" id="PTHR16188:SF14">
    <property type="entry name" value="GEO07393P1"/>
    <property type="match status" value="1"/>
</dbReference>
<dbReference type="InterPro" id="IPR008025">
    <property type="entry name" value="CPI-17"/>
</dbReference>
<dbReference type="PANTHER" id="PTHR16188">
    <property type="entry name" value="PROTEIN PHOSPHATASE 1 INHIBITOR POTENTIATED BY PROTEIN KINASE C"/>
    <property type="match status" value="1"/>
</dbReference>
<reference evidence="5" key="1">
    <citation type="submission" date="2017-02" db="UniProtKB">
        <authorList>
            <consortium name="WormBaseParasite"/>
        </authorList>
    </citation>
    <scope>IDENTIFICATION</scope>
</reference>
<dbReference type="SUPFAM" id="SSF81790">
    <property type="entry name" value="Myosin phosphatase inhibitor 17kDa protein, CPI-17"/>
    <property type="match status" value="1"/>
</dbReference>
<name>A0A0N5AA94_9BILA</name>
<dbReference type="GO" id="GO:0005737">
    <property type="term" value="C:cytoplasm"/>
    <property type="evidence" value="ECO:0007669"/>
    <property type="project" value="InterPro"/>
</dbReference>
<dbReference type="Gene3D" id="1.10.150.220">
    <property type="entry name" value="CPI-17"/>
    <property type="match status" value="1"/>
</dbReference>